<dbReference type="InterPro" id="IPR008972">
    <property type="entry name" value="Cupredoxin"/>
</dbReference>
<evidence type="ECO:0000259" key="1">
    <source>
        <dbReference type="Pfam" id="PF02298"/>
    </source>
</evidence>
<protein>
    <recommendedName>
        <fullName evidence="1">Phytocyanin domain-containing protein</fullName>
    </recommendedName>
</protein>
<organism evidence="2 3">
    <name type="scientific">Linum trigynum</name>
    <dbReference type="NCBI Taxonomy" id="586398"/>
    <lineage>
        <taxon>Eukaryota</taxon>
        <taxon>Viridiplantae</taxon>
        <taxon>Streptophyta</taxon>
        <taxon>Embryophyta</taxon>
        <taxon>Tracheophyta</taxon>
        <taxon>Spermatophyta</taxon>
        <taxon>Magnoliopsida</taxon>
        <taxon>eudicotyledons</taxon>
        <taxon>Gunneridae</taxon>
        <taxon>Pentapetalae</taxon>
        <taxon>rosids</taxon>
        <taxon>fabids</taxon>
        <taxon>Malpighiales</taxon>
        <taxon>Linaceae</taxon>
        <taxon>Linum</taxon>
    </lineage>
</organism>
<gene>
    <name evidence="2" type="ORF">LTRI10_LOCUS624</name>
</gene>
<dbReference type="SUPFAM" id="SSF49503">
    <property type="entry name" value="Cupredoxins"/>
    <property type="match status" value="1"/>
</dbReference>
<feature type="domain" description="Phytocyanin" evidence="1">
    <location>
        <begin position="30"/>
        <end position="60"/>
    </location>
</feature>
<evidence type="ECO:0000313" key="3">
    <source>
        <dbReference type="Proteomes" id="UP001497516"/>
    </source>
</evidence>
<dbReference type="GO" id="GO:0009055">
    <property type="term" value="F:electron transfer activity"/>
    <property type="evidence" value="ECO:0007669"/>
    <property type="project" value="InterPro"/>
</dbReference>
<reference evidence="2 3" key="1">
    <citation type="submission" date="2024-04" db="EMBL/GenBank/DDBJ databases">
        <authorList>
            <person name="Fracassetti M."/>
        </authorList>
    </citation>
    <scope>NUCLEOTIDE SEQUENCE [LARGE SCALE GENOMIC DNA]</scope>
</reference>
<dbReference type="Proteomes" id="UP001497516">
    <property type="component" value="Chromosome 1"/>
</dbReference>
<accession>A0AAV2C9V5</accession>
<evidence type="ECO:0000313" key="2">
    <source>
        <dbReference type="EMBL" id="CAL1352671.1"/>
    </source>
</evidence>
<dbReference type="Pfam" id="PF02298">
    <property type="entry name" value="Cu_bind_like"/>
    <property type="match status" value="1"/>
</dbReference>
<name>A0AAV2C9V5_9ROSI</name>
<keyword evidence="3" id="KW-1185">Reference proteome</keyword>
<dbReference type="AlphaFoldDB" id="A0AAV2C9V5"/>
<dbReference type="InterPro" id="IPR003245">
    <property type="entry name" value="Phytocyanin_dom"/>
</dbReference>
<sequence length="69" mass="7505">MFACSFQIPERDTQRGGGELRRLQRLQRGGAKVYASGNDQLTLAKGANYFICAIAGHCQANLKMTVNAS</sequence>
<dbReference type="Gene3D" id="2.60.40.420">
    <property type="entry name" value="Cupredoxins - blue copper proteins"/>
    <property type="match status" value="1"/>
</dbReference>
<proteinExistence type="predicted"/>
<dbReference type="EMBL" id="OZ034813">
    <property type="protein sequence ID" value="CAL1352671.1"/>
    <property type="molecule type" value="Genomic_DNA"/>
</dbReference>